<dbReference type="InterPro" id="IPR021382">
    <property type="entry name" value="DUF3014"/>
</dbReference>
<proteinExistence type="predicted"/>
<dbReference type="Pfam" id="PF11219">
    <property type="entry name" value="DUF3014"/>
    <property type="match status" value="1"/>
</dbReference>
<evidence type="ECO:0000313" key="2">
    <source>
        <dbReference type="EMBL" id="GAA6167702.1"/>
    </source>
</evidence>
<organism evidence="2 3">
    <name type="scientific">Sessilibacter corallicola</name>
    <dbReference type="NCBI Taxonomy" id="2904075"/>
    <lineage>
        <taxon>Bacteria</taxon>
        <taxon>Pseudomonadati</taxon>
        <taxon>Pseudomonadota</taxon>
        <taxon>Gammaproteobacteria</taxon>
        <taxon>Cellvibrionales</taxon>
        <taxon>Cellvibrionaceae</taxon>
        <taxon>Sessilibacter</taxon>
    </lineage>
</organism>
<sequence>MSELNKTSNSGVWVYLLLGLLLLSGISYWIYSTIFTEEKSETVVSLDVEVPQAAQPIQSDLEPVVAEVVEPTEPDIPEKQTPEVTESQEEVVELPDLDGSDTVVREQLTRVNESTDFLLWLQSPQLIQRWITVIDGLSKGNLIRGIVSVETPKEKFPVIKNGKRYFLDTKGYERFNHYVQLIESVPAEELANVFHFFRPLLEEAYGLLGNKPENLDNTVIKALDNILKAPIFPGDIELVAKTVSYQFADEEIESLSQLDKLMIRMGPENTAALQKYAREVKTQLLSL</sequence>
<dbReference type="EMBL" id="BAABWN010000004">
    <property type="protein sequence ID" value="GAA6167702.1"/>
    <property type="molecule type" value="Genomic_DNA"/>
</dbReference>
<keyword evidence="3" id="KW-1185">Reference proteome</keyword>
<keyword evidence="1" id="KW-0812">Transmembrane</keyword>
<comment type="caution">
    <text evidence="2">The sequence shown here is derived from an EMBL/GenBank/DDBJ whole genome shotgun (WGS) entry which is preliminary data.</text>
</comment>
<protein>
    <submittedName>
        <fullName evidence="2">DUF3014 domain-containing protein</fullName>
    </submittedName>
</protein>
<dbReference type="RefSeq" id="WP_353302320.1">
    <property type="nucleotide sequence ID" value="NZ_BAABWN010000004.1"/>
</dbReference>
<dbReference type="Proteomes" id="UP001465153">
    <property type="component" value="Unassembled WGS sequence"/>
</dbReference>
<evidence type="ECO:0000256" key="1">
    <source>
        <dbReference type="SAM" id="Phobius"/>
    </source>
</evidence>
<evidence type="ECO:0000313" key="3">
    <source>
        <dbReference type="Proteomes" id="UP001465153"/>
    </source>
</evidence>
<accession>A0ABQ0A7W9</accession>
<reference evidence="2 3" key="1">
    <citation type="submission" date="2024-04" db="EMBL/GenBank/DDBJ databases">
        <title>Draft genome sequence of Sessilibacter corallicola NBRC 116591.</title>
        <authorList>
            <person name="Miyakawa T."/>
            <person name="Kusuya Y."/>
            <person name="Miura T."/>
        </authorList>
    </citation>
    <scope>NUCLEOTIDE SEQUENCE [LARGE SCALE GENOMIC DNA]</scope>
    <source>
        <strain evidence="2 3">KU-00831-HH</strain>
    </source>
</reference>
<feature type="transmembrane region" description="Helical" evidence="1">
    <location>
        <begin position="12"/>
        <end position="31"/>
    </location>
</feature>
<gene>
    <name evidence="2" type="ORF">NBRC116591_15120</name>
</gene>
<keyword evidence="1" id="KW-1133">Transmembrane helix</keyword>
<keyword evidence="1" id="KW-0472">Membrane</keyword>
<name>A0ABQ0A7W9_9GAMM</name>